<dbReference type="UniPathway" id="UPA00113">
    <property type="reaction ID" value="UER00532"/>
</dbReference>
<dbReference type="Proteomes" id="UP000027153">
    <property type="component" value="Unassembled WGS sequence"/>
</dbReference>
<reference evidence="6 7" key="1">
    <citation type="journal article" date="2013" name="Nature">
        <title>Anaerobic oxidation of methane coupled to nitrate reduction in a novel archaeal lineage.</title>
        <authorList>
            <person name="Haroon M.F."/>
            <person name="Hu S."/>
            <person name="Shi Y."/>
            <person name="Imelfort M."/>
            <person name="Keller J."/>
            <person name="Hugenholtz P."/>
            <person name="Yuan Z."/>
            <person name="Tyson G.W."/>
        </authorList>
    </citation>
    <scope>NUCLEOTIDE SEQUENCE [LARGE SCALE GENOMIC DNA]</scope>
    <source>
        <strain evidence="6 7">ANME-2d</strain>
    </source>
</reference>
<dbReference type="PANTHER" id="PTHR42883">
    <property type="entry name" value="GLUCOSE-1-PHOSPHATE THYMIDYLTRANSFERASE"/>
    <property type="match status" value="1"/>
</dbReference>
<keyword evidence="7" id="KW-1185">Reference proteome</keyword>
<comment type="caution">
    <text evidence="6">The sequence shown here is derived from an EMBL/GenBank/DDBJ whole genome shotgun (WGS) entry which is preliminary data.</text>
</comment>
<evidence type="ECO:0000259" key="4">
    <source>
        <dbReference type="Pfam" id="PF00483"/>
    </source>
</evidence>
<proteinExistence type="inferred from homology"/>
<dbReference type="SUPFAM" id="SSF53448">
    <property type="entry name" value="Nucleotide-diphospho-sugar transferases"/>
    <property type="match status" value="1"/>
</dbReference>
<dbReference type="OrthoDB" id="15372at2157"/>
<evidence type="ECO:0000256" key="3">
    <source>
        <dbReference type="ARBA" id="ARBA00013414"/>
    </source>
</evidence>
<sequence>MRAVILAAGEGLRCRPLTLTRSKVMVPVANKPLLEHIISAVAENGIRDIILVVGYKKERIMDYFGDGLDFRVNISYVFQDAQLGTAHAVKQLRGLVEEDFLVLNGDNLVDANTISDLLTGRSGSVTLLAVEREQTLGYGVVISDGSRVKTILEKPKEVVSHLVNAGMYVFSPEIFDEIDKTPLSEAGEYAITDTIQQMINDGKNVSMVTSRSMWMDAIHSWDFLKANAVVLADCRRRLSGTIEESAVIRGNVVIGENSLIRGGCYIVGPVIIGRNCDIGPNTVILPSTAIGDNTSIGSSVEIQNSILMNDVRIGSNSYISNSIVGANNTIGPHLSIEVGRDLMIEMKGILHHADTLGTVMGDDNTLANRVLIKAGKMIANNCSVEAGITVHKDIPPASIVI</sequence>
<protein>
    <recommendedName>
        <fullName evidence="3">Bifunctional protein GlmU</fullName>
    </recommendedName>
</protein>
<keyword evidence="6" id="KW-0548">Nucleotidyltransferase</keyword>
<dbReference type="RefSeq" id="WP_048088414.1">
    <property type="nucleotide sequence ID" value="NZ_JMIY01000001.1"/>
</dbReference>
<dbReference type="Pfam" id="PF25087">
    <property type="entry name" value="GMPPB_C"/>
    <property type="match status" value="1"/>
</dbReference>
<evidence type="ECO:0000259" key="5">
    <source>
        <dbReference type="Pfam" id="PF25087"/>
    </source>
</evidence>
<evidence type="ECO:0000313" key="6">
    <source>
        <dbReference type="EMBL" id="KCZ73181.1"/>
    </source>
</evidence>
<dbReference type="CDD" id="cd04181">
    <property type="entry name" value="NTP_transferase"/>
    <property type="match status" value="1"/>
</dbReference>
<organism evidence="6 7">
    <name type="scientific">Candidatus Methanoperedens nitratireducens</name>
    <dbReference type="NCBI Taxonomy" id="1392998"/>
    <lineage>
        <taxon>Archaea</taxon>
        <taxon>Methanobacteriati</taxon>
        <taxon>Methanobacteriota</taxon>
        <taxon>Stenosarchaea group</taxon>
        <taxon>Methanomicrobia</taxon>
        <taxon>Methanosarcinales</taxon>
        <taxon>ANME-2 cluster</taxon>
        <taxon>Candidatus Methanoperedentaceae</taxon>
        <taxon>Candidatus Methanoperedens</taxon>
    </lineage>
</organism>
<dbReference type="PANTHER" id="PTHR42883:SF3">
    <property type="entry name" value="BIFUNCTIONAL PROTEIN GLMU"/>
    <property type="match status" value="1"/>
</dbReference>
<dbReference type="NCBIfam" id="TIGR03992">
    <property type="entry name" value="Arch_glmU"/>
    <property type="match status" value="1"/>
</dbReference>
<feature type="domain" description="Nucleotidyl transferase" evidence="4">
    <location>
        <begin position="3"/>
        <end position="228"/>
    </location>
</feature>
<name>A0A062V244_9EURY</name>
<dbReference type="InterPro" id="IPR005835">
    <property type="entry name" value="NTP_transferase_dom"/>
</dbReference>
<dbReference type="GO" id="GO:0019134">
    <property type="term" value="F:glucosamine-1-phosphate N-acetyltransferase activity"/>
    <property type="evidence" value="ECO:0007669"/>
    <property type="project" value="InterPro"/>
</dbReference>
<feature type="domain" description="Mannose-1-phosphate guanyltransferase C-terminal" evidence="5">
    <location>
        <begin position="266"/>
        <end position="385"/>
    </location>
</feature>
<evidence type="ECO:0000256" key="1">
    <source>
        <dbReference type="ARBA" id="ARBA00007707"/>
    </source>
</evidence>
<dbReference type="PATRIC" id="fig|1392998.3.peg.604"/>
<dbReference type="AlphaFoldDB" id="A0A062V244"/>
<dbReference type="Gene3D" id="2.160.10.10">
    <property type="entry name" value="Hexapeptide repeat proteins"/>
    <property type="match status" value="1"/>
</dbReference>
<dbReference type="InterPro" id="IPR056729">
    <property type="entry name" value="GMPPB_C"/>
</dbReference>
<dbReference type="InterPro" id="IPR011004">
    <property type="entry name" value="Trimer_LpxA-like_sf"/>
</dbReference>
<dbReference type="GO" id="GO:0003977">
    <property type="term" value="F:UDP-N-acetylglucosamine diphosphorylase activity"/>
    <property type="evidence" value="ECO:0007669"/>
    <property type="project" value="InterPro"/>
</dbReference>
<evidence type="ECO:0000256" key="2">
    <source>
        <dbReference type="ARBA" id="ARBA00007947"/>
    </source>
</evidence>
<dbReference type="InterPro" id="IPR029044">
    <property type="entry name" value="Nucleotide-diphossugar_trans"/>
</dbReference>
<dbReference type="SUPFAM" id="SSF51161">
    <property type="entry name" value="Trimeric LpxA-like enzymes"/>
    <property type="match status" value="1"/>
</dbReference>
<keyword evidence="6" id="KW-0808">Transferase</keyword>
<dbReference type="Gene3D" id="3.90.550.10">
    <property type="entry name" value="Spore Coat Polysaccharide Biosynthesis Protein SpsA, Chain A"/>
    <property type="match status" value="1"/>
</dbReference>
<gene>
    <name evidence="6" type="ORF">ANME2D_00241</name>
</gene>
<dbReference type="InterPro" id="IPR023915">
    <property type="entry name" value="Bifunctiontional_GlmU_arc-type"/>
</dbReference>
<dbReference type="EMBL" id="JMIY01000001">
    <property type="protein sequence ID" value="KCZ73181.1"/>
    <property type="molecule type" value="Genomic_DNA"/>
</dbReference>
<accession>A0A062V244</accession>
<dbReference type="GO" id="GO:0006048">
    <property type="term" value="P:UDP-N-acetylglucosamine biosynthetic process"/>
    <property type="evidence" value="ECO:0007669"/>
    <property type="project" value="UniProtKB-UniPathway"/>
</dbReference>
<dbReference type="Pfam" id="PF00483">
    <property type="entry name" value="NTP_transferase"/>
    <property type="match status" value="1"/>
</dbReference>
<comment type="similarity">
    <text evidence="2">In the N-terminal section; belongs to the N-acetylglucosamine-1-phosphate uridyltransferase family.</text>
</comment>
<comment type="similarity">
    <text evidence="1">In the C-terminal section; belongs to the transferase hexapeptide repeat family.</text>
</comment>
<evidence type="ECO:0000313" key="7">
    <source>
        <dbReference type="Proteomes" id="UP000027153"/>
    </source>
</evidence>